<dbReference type="AlphaFoldDB" id="A0A2P2R3G0"/>
<dbReference type="PROSITE" id="PS51257">
    <property type="entry name" value="PROKAR_LIPOPROTEIN"/>
    <property type="match status" value="1"/>
</dbReference>
<proteinExistence type="predicted"/>
<accession>A0A2P2R3G0</accession>
<sequence length="24" mass="2815">MNNKFRVFLYFPVTIGSCLLVPKK</sequence>
<name>A0A2P2R3G0_RHIMU</name>
<reference evidence="1" key="1">
    <citation type="submission" date="2018-02" db="EMBL/GenBank/DDBJ databases">
        <title>Rhizophora mucronata_Transcriptome.</title>
        <authorList>
            <person name="Meera S.P."/>
            <person name="Sreeshan A."/>
            <person name="Augustine A."/>
        </authorList>
    </citation>
    <scope>NUCLEOTIDE SEQUENCE</scope>
    <source>
        <tissue evidence="1">Leaf</tissue>
    </source>
</reference>
<dbReference type="EMBL" id="GGEC01093312">
    <property type="protein sequence ID" value="MBX73796.1"/>
    <property type="molecule type" value="Transcribed_RNA"/>
</dbReference>
<evidence type="ECO:0000313" key="1">
    <source>
        <dbReference type="EMBL" id="MBX73796.1"/>
    </source>
</evidence>
<organism evidence="1">
    <name type="scientific">Rhizophora mucronata</name>
    <name type="common">Asiatic mangrove</name>
    <dbReference type="NCBI Taxonomy" id="61149"/>
    <lineage>
        <taxon>Eukaryota</taxon>
        <taxon>Viridiplantae</taxon>
        <taxon>Streptophyta</taxon>
        <taxon>Embryophyta</taxon>
        <taxon>Tracheophyta</taxon>
        <taxon>Spermatophyta</taxon>
        <taxon>Magnoliopsida</taxon>
        <taxon>eudicotyledons</taxon>
        <taxon>Gunneridae</taxon>
        <taxon>Pentapetalae</taxon>
        <taxon>rosids</taxon>
        <taxon>fabids</taxon>
        <taxon>Malpighiales</taxon>
        <taxon>Rhizophoraceae</taxon>
        <taxon>Rhizophora</taxon>
    </lineage>
</organism>
<protein>
    <submittedName>
        <fullName evidence="1">Uncharacterized protein</fullName>
    </submittedName>
</protein>